<name>A0A8B7YWS5_ACAPL</name>
<protein>
    <submittedName>
        <fullName evidence="3">Uncharacterized protein LOC110982659</fullName>
    </submittedName>
</protein>
<dbReference type="GeneID" id="110982659"/>
<evidence type="ECO:0000313" key="3">
    <source>
        <dbReference type="RefSeq" id="XP_022096940.1"/>
    </source>
</evidence>
<gene>
    <name evidence="3" type="primary">LOC110982659</name>
</gene>
<dbReference type="OMA" id="MGKAVCF"/>
<dbReference type="SUPFAM" id="SSF102198">
    <property type="entry name" value="Putative cyclase"/>
    <property type="match status" value="1"/>
</dbReference>
<organism evidence="2 3">
    <name type="scientific">Acanthaster planci</name>
    <name type="common">Crown-of-thorns starfish</name>
    <dbReference type="NCBI Taxonomy" id="133434"/>
    <lineage>
        <taxon>Eukaryota</taxon>
        <taxon>Metazoa</taxon>
        <taxon>Echinodermata</taxon>
        <taxon>Eleutherozoa</taxon>
        <taxon>Asterozoa</taxon>
        <taxon>Asteroidea</taxon>
        <taxon>Valvatacea</taxon>
        <taxon>Valvatida</taxon>
        <taxon>Acanthasteridae</taxon>
        <taxon>Acanthaster</taxon>
    </lineage>
</organism>
<accession>A0A8B7YWS5</accession>
<comment type="similarity">
    <text evidence="1">Belongs to the Cyclase 1 superfamily.</text>
</comment>
<dbReference type="InterPro" id="IPR037175">
    <property type="entry name" value="KFase_sf"/>
</dbReference>
<dbReference type="KEGG" id="aplc:110982659"/>
<dbReference type="OrthoDB" id="7108654at2759"/>
<dbReference type="InterPro" id="IPR007325">
    <property type="entry name" value="KFase/CYL"/>
</dbReference>
<evidence type="ECO:0000313" key="2">
    <source>
        <dbReference type="Proteomes" id="UP000694845"/>
    </source>
</evidence>
<keyword evidence="2" id="KW-1185">Reference proteome</keyword>
<reference evidence="3" key="1">
    <citation type="submission" date="2025-08" db="UniProtKB">
        <authorList>
            <consortium name="RefSeq"/>
        </authorList>
    </citation>
    <scope>IDENTIFICATION</scope>
</reference>
<sequence>MRLCLPSKMTSRFPRLVLCTTLYLLAYALALEKGEILDMSYGFDDDSLAFPGLGFFEFTIQARGPTGPLPWLEMNSYGTPEHIGTHLDAPAHGSQGKMRVDDIPLSRFTGPAIRVDISEKVKQDRDYGMTVKDLQDWEVVHGRIPDGSLLFVYTGWGAFYPDRLAYFGTTRNDTYLDEQGRSILHSPGVAPEAATWLVANRKISGLGLDAPSLDRGPSSDFMTHQILFGANKFGIENVANLDKLPNTGAKVYAFPMKIIDGSGAPVRIAAMLDEADISRAVTFPPAITTCFICLASALVY</sequence>
<evidence type="ECO:0000256" key="1">
    <source>
        <dbReference type="ARBA" id="ARBA00007865"/>
    </source>
</evidence>
<dbReference type="Pfam" id="PF04199">
    <property type="entry name" value="Cyclase"/>
    <property type="match status" value="1"/>
</dbReference>
<dbReference type="Gene3D" id="3.50.30.50">
    <property type="entry name" value="Putative cyclase"/>
    <property type="match status" value="1"/>
</dbReference>
<dbReference type="AlphaFoldDB" id="A0A8B7YWS5"/>
<dbReference type="GO" id="GO:0019441">
    <property type="term" value="P:L-tryptophan catabolic process to kynurenine"/>
    <property type="evidence" value="ECO:0007669"/>
    <property type="project" value="InterPro"/>
</dbReference>
<dbReference type="GO" id="GO:0004061">
    <property type="term" value="F:arylformamidase activity"/>
    <property type="evidence" value="ECO:0007669"/>
    <property type="project" value="InterPro"/>
</dbReference>
<dbReference type="Proteomes" id="UP000694845">
    <property type="component" value="Unplaced"/>
</dbReference>
<dbReference type="RefSeq" id="XP_022096940.1">
    <property type="nucleotide sequence ID" value="XM_022241248.1"/>
</dbReference>
<proteinExistence type="inferred from homology"/>
<dbReference type="PANTHER" id="PTHR31118:SF12">
    <property type="entry name" value="CYCLASE-LIKE PROTEIN 2"/>
    <property type="match status" value="1"/>
</dbReference>
<dbReference type="PANTHER" id="PTHR31118">
    <property type="entry name" value="CYCLASE-LIKE PROTEIN 2"/>
    <property type="match status" value="1"/>
</dbReference>